<dbReference type="SUPFAM" id="SSF46785">
    <property type="entry name" value="Winged helix' DNA-binding domain"/>
    <property type="match status" value="1"/>
</dbReference>
<dbReference type="Pfam" id="PF03466">
    <property type="entry name" value="LysR_substrate"/>
    <property type="match status" value="1"/>
</dbReference>
<organism evidence="6 7">
    <name type="scientific">Delftia acidovorans (strain DSM 14801 / SPH-1)</name>
    <dbReference type="NCBI Taxonomy" id="398578"/>
    <lineage>
        <taxon>Bacteria</taxon>
        <taxon>Pseudomonadati</taxon>
        <taxon>Pseudomonadota</taxon>
        <taxon>Betaproteobacteria</taxon>
        <taxon>Burkholderiales</taxon>
        <taxon>Comamonadaceae</taxon>
        <taxon>Delftia</taxon>
    </lineage>
</organism>
<dbReference type="Pfam" id="PF00126">
    <property type="entry name" value="HTH_1"/>
    <property type="match status" value="1"/>
</dbReference>
<keyword evidence="3" id="KW-0238">DNA-binding</keyword>
<dbReference type="Proteomes" id="UP000000784">
    <property type="component" value="Chromosome"/>
</dbReference>
<evidence type="ECO:0000313" key="7">
    <source>
        <dbReference type="Proteomes" id="UP000000784"/>
    </source>
</evidence>
<gene>
    <name evidence="6" type="ordered locus">Daci_3023</name>
</gene>
<dbReference type="AlphaFoldDB" id="A9C225"/>
<dbReference type="InterPro" id="IPR036388">
    <property type="entry name" value="WH-like_DNA-bd_sf"/>
</dbReference>
<dbReference type="InterPro" id="IPR005119">
    <property type="entry name" value="LysR_subst-bd"/>
</dbReference>
<reference evidence="6 7" key="1">
    <citation type="journal article" date="2004" name="Appl. Environ. Microbiol.">
        <title>Mineralization of individual congeners of linear alkylbenzenesulfonate by defined pairs of heterotrophic bacteria.</title>
        <authorList>
            <person name="Schleheck D."/>
            <person name="Knepper T.P."/>
            <person name="Fischer K."/>
            <person name="Cook A.M."/>
        </authorList>
    </citation>
    <scope>NUCLEOTIDE SEQUENCE [LARGE SCALE GENOMIC DNA]</scope>
    <source>
        <strain evidence="7">DSM 14801 / SPH-1</strain>
    </source>
</reference>
<evidence type="ECO:0000256" key="3">
    <source>
        <dbReference type="ARBA" id="ARBA00023125"/>
    </source>
</evidence>
<proteinExistence type="inferred from homology"/>
<evidence type="ECO:0000313" key="6">
    <source>
        <dbReference type="EMBL" id="ABX35661.1"/>
    </source>
</evidence>
<reference evidence="7" key="2">
    <citation type="submission" date="2007-11" db="EMBL/GenBank/DDBJ databases">
        <title>Complete sequence of Delftia acidovorans DSM 14801 / SPH-1.</title>
        <authorList>
            <person name="Copeland A."/>
            <person name="Lucas S."/>
            <person name="Lapidus A."/>
            <person name="Barry K."/>
            <person name="Glavina del Rio T."/>
            <person name="Dalin E."/>
            <person name="Tice H."/>
            <person name="Pitluck S."/>
            <person name="Lowry S."/>
            <person name="Clum A."/>
            <person name="Schmutz J."/>
            <person name="Larimer F."/>
            <person name="Land M."/>
            <person name="Hauser L."/>
            <person name="Kyrpides N."/>
            <person name="Kim E."/>
            <person name="Schleheck D."/>
            <person name="Richardson P."/>
        </authorList>
    </citation>
    <scope>NUCLEOTIDE SEQUENCE [LARGE SCALE GENOMIC DNA]</scope>
    <source>
        <strain evidence="7">DSM 14801 / SPH-1</strain>
    </source>
</reference>
<dbReference type="GO" id="GO:0003677">
    <property type="term" value="F:DNA binding"/>
    <property type="evidence" value="ECO:0007669"/>
    <property type="project" value="UniProtKB-KW"/>
</dbReference>
<sequence length="351" mass="38356">MQEPCGKGLLQRGPPLGQLRGWSPWPPSPLHLLHTVLTRLTFRQLEYCVAAGEFGSIAEAANRIHVSPSSISSAITQVEAELQVPLFVRHHAQGLSVTPAGAEVLREIRGLLDQAMALYDVASSAQSQVRGPVRVGCFTTLAAMVAPELCQGFARAHPKATVTQIEDHQEGLIHKLRTAQIDVAITYDLLVAESDICFEPLAQLPPMVIVSELNPLANHRSTTLEALAQLPMVLLDLPLSREYFMSLFREAGVSPLIAARSASPDVVRSLVANDVGYSLVNVRPRNSHALDGKKIVNLHLNGNHRPMKLGLAWAREQKPRHVVEAFMHRCRSFISNEYIPGMTAPGRGEAN</sequence>
<dbReference type="PROSITE" id="PS50931">
    <property type="entry name" value="HTH_LYSR"/>
    <property type="match status" value="1"/>
</dbReference>
<dbReference type="InterPro" id="IPR000847">
    <property type="entry name" value="LysR_HTH_N"/>
</dbReference>
<dbReference type="GO" id="GO:0032993">
    <property type="term" value="C:protein-DNA complex"/>
    <property type="evidence" value="ECO:0007669"/>
    <property type="project" value="TreeGrafter"/>
</dbReference>
<keyword evidence="4" id="KW-0804">Transcription</keyword>
<dbReference type="eggNOG" id="COG0583">
    <property type="taxonomic scope" value="Bacteria"/>
</dbReference>
<dbReference type="GO" id="GO:0003700">
    <property type="term" value="F:DNA-binding transcription factor activity"/>
    <property type="evidence" value="ECO:0007669"/>
    <property type="project" value="InterPro"/>
</dbReference>
<dbReference type="HOGENOM" id="CLU_039613_6_4_4"/>
<evidence type="ECO:0000256" key="1">
    <source>
        <dbReference type="ARBA" id="ARBA00009437"/>
    </source>
</evidence>
<dbReference type="SUPFAM" id="SSF53850">
    <property type="entry name" value="Periplasmic binding protein-like II"/>
    <property type="match status" value="1"/>
</dbReference>
<dbReference type="Gene3D" id="1.10.10.10">
    <property type="entry name" value="Winged helix-like DNA-binding domain superfamily/Winged helix DNA-binding domain"/>
    <property type="match status" value="1"/>
</dbReference>
<evidence type="ECO:0000256" key="4">
    <source>
        <dbReference type="ARBA" id="ARBA00023163"/>
    </source>
</evidence>
<dbReference type="CDD" id="cd08412">
    <property type="entry name" value="PBP2_PAO1_like"/>
    <property type="match status" value="1"/>
</dbReference>
<evidence type="ECO:0000256" key="2">
    <source>
        <dbReference type="ARBA" id="ARBA00023015"/>
    </source>
</evidence>
<keyword evidence="7" id="KW-1185">Reference proteome</keyword>
<comment type="similarity">
    <text evidence="1">Belongs to the LysR transcriptional regulatory family.</text>
</comment>
<accession>A9C225</accession>
<feature type="domain" description="HTH lysR-type" evidence="5">
    <location>
        <begin position="40"/>
        <end position="98"/>
    </location>
</feature>
<dbReference type="PANTHER" id="PTHR30346:SF0">
    <property type="entry name" value="HCA OPERON TRANSCRIPTIONAL ACTIVATOR HCAR"/>
    <property type="match status" value="1"/>
</dbReference>
<protein>
    <submittedName>
        <fullName evidence="6">Transcriptional regulator, LysR family</fullName>
    </submittedName>
</protein>
<dbReference type="KEGG" id="dac:Daci_3023"/>
<dbReference type="InterPro" id="IPR036390">
    <property type="entry name" value="WH_DNA-bd_sf"/>
</dbReference>
<dbReference type="EMBL" id="CP000884">
    <property type="protein sequence ID" value="ABX35661.1"/>
    <property type="molecule type" value="Genomic_DNA"/>
</dbReference>
<evidence type="ECO:0000259" key="5">
    <source>
        <dbReference type="PROSITE" id="PS50931"/>
    </source>
</evidence>
<name>A9C225_DELAS</name>
<dbReference type="PANTHER" id="PTHR30346">
    <property type="entry name" value="TRANSCRIPTIONAL DUAL REGULATOR HCAR-RELATED"/>
    <property type="match status" value="1"/>
</dbReference>
<keyword evidence="2" id="KW-0805">Transcription regulation</keyword>
<dbReference type="Gene3D" id="3.40.190.10">
    <property type="entry name" value="Periplasmic binding protein-like II"/>
    <property type="match status" value="2"/>
</dbReference>
<dbReference type="STRING" id="398578.Daci_3023"/>